<dbReference type="AlphaFoldDB" id="A0AAU7TZ59"/>
<dbReference type="EMBL" id="CP158292">
    <property type="protein sequence ID" value="XBV46244.1"/>
    <property type="molecule type" value="Genomic_DNA"/>
</dbReference>
<dbReference type="RefSeq" id="WP_255610240.1">
    <property type="nucleotide sequence ID" value="NZ_CP158292.1"/>
</dbReference>
<protein>
    <submittedName>
        <fullName evidence="1">Uncharacterized protein</fullName>
    </submittedName>
</protein>
<proteinExistence type="predicted"/>
<accession>A0AAU7TZ59</accession>
<name>A0AAU7TZ59_9GAMM</name>
<gene>
    <name evidence="1" type="ORF">AAF463_08040</name>
</gene>
<reference evidence="1" key="1">
    <citation type="submission" date="2024-06" db="EMBL/GenBank/DDBJ databases">
        <title>Multiomics insights into the TNT degradation mechanism by Pantoea sp. BJ2 isolated from an ammunition destruction site.</title>
        <authorList>
            <person name="Luo J."/>
        </authorList>
    </citation>
    <scope>NUCLEOTIDE SEQUENCE</scope>
    <source>
        <strain evidence="1">BJ2</strain>
    </source>
</reference>
<evidence type="ECO:0000313" key="1">
    <source>
        <dbReference type="EMBL" id="XBV46244.1"/>
    </source>
</evidence>
<sequence length="131" mass="15092">MDAKIHAQARLSLNLIFKDAGLIAQLLYVARSQQHSIISQNNKGIMMDFKKFEDTLQLWGNLHFTGIELQQRDNKSEIYATGTNNHTQSQLYICTLSTDVASHVQLKQFRTWLHRINIGKAKRRLALARKD</sequence>
<organism evidence="1">
    <name type="scientific">Pantoea sp. BJ2</name>
    <dbReference type="NCBI Taxonomy" id="3141322"/>
    <lineage>
        <taxon>Bacteria</taxon>
        <taxon>Pseudomonadati</taxon>
        <taxon>Pseudomonadota</taxon>
        <taxon>Gammaproteobacteria</taxon>
        <taxon>Enterobacterales</taxon>
        <taxon>Erwiniaceae</taxon>
        <taxon>Pantoea</taxon>
    </lineage>
</organism>